<dbReference type="EMBL" id="VSRR010008647">
    <property type="protein sequence ID" value="MPC49065.1"/>
    <property type="molecule type" value="Genomic_DNA"/>
</dbReference>
<dbReference type="AlphaFoldDB" id="A0A5B7FUQ2"/>
<organism evidence="2 3">
    <name type="scientific">Portunus trituberculatus</name>
    <name type="common">Swimming crab</name>
    <name type="synonym">Neptunus trituberculatus</name>
    <dbReference type="NCBI Taxonomy" id="210409"/>
    <lineage>
        <taxon>Eukaryota</taxon>
        <taxon>Metazoa</taxon>
        <taxon>Ecdysozoa</taxon>
        <taxon>Arthropoda</taxon>
        <taxon>Crustacea</taxon>
        <taxon>Multicrustacea</taxon>
        <taxon>Malacostraca</taxon>
        <taxon>Eumalacostraca</taxon>
        <taxon>Eucarida</taxon>
        <taxon>Decapoda</taxon>
        <taxon>Pleocyemata</taxon>
        <taxon>Brachyura</taxon>
        <taxon>Eubrachyura</taxon>
        <taxon>Portunoidea</taxon>
        <taxon>Portunidae</taxon>
        <taxon>Portuninae</taxon>
        <taxon>Portunus</taxon>
    </lineage>
</organism>
<evidence type="ECO:0000313" key="2">
    <source>
        <dbReference type="EMBL" id="MPC49065.1"/>
    </source>
</evidence>
<feature type="compositionally biased region" description="Basic and acidic residues" evidence="1">
    <location>
        <begin position="1"/>
        <end position="17"/>
    </location>
</feature>
<keyword evidence="3" id="KW-1185">Reference proteome</keyword>
<dbReference type="Proteomes" id="UP000324222">
    <property type="component" value="Unassembled WGS sequence"/>
</dbReference>
<feature type="compositionally biased region" description="Basic and acidic residues" evidence="1">
    <location>
        <begin position="28"/>
        <end position="44"/>
    </location>
</feature>
<evidence type="ECO:0000256" key="1">
    <source>
        <dbReference type="SAM" id="MobiDB-lite"/>
    </source>
</evidence>
<comment type="caution">
    <text evidence="2">The sequence shown here is derived from an EMBL/GenBank/DDBJ whole genome shotgun (WGS) entry which is preliminary data.</text>
</comment>
<proteinExistence type="predicted"/>
<gene>
    <name evidence="2" type="ORF">E2C01_042856</name>
</gene>
<feature type="region of interest" description="Disordered" evidence="1">
    <location>
        <begin position="1"/>
        <end position="52"/>
    </location>
</feature>
<protein>
    <submittedName>
        <fullName evidence="2">Uncharacterized protein</fullName>
    </submittedName>
</protein>
<sequence>MTANDSELKENTDREESLGSGGQVRTGRAAEEVKRVSGEMKEQSEEASCGRGNWRRGVRKIDVAGIGDKIV</sequence>
<name>A0A5B7FUQ2_PORTR</name>
<evidence type="ECO:0000313" key="3">
    <source>
        <dbReference type="Proteomes" id="UP000324222"/>
    </source>
</evidence>
<reference evidence="2 3" key="1">
    <citation type="submission" date="2019-05" db="EMBL/GenBank/DDBJ databases">
        <title>Another draft genome of Portunus trituberculatus and its Hox gene families provides insights of decapod evolution.</title>
        <authorList>
            <person name="Jeong J.-H."/>
            <person name="Song I."/>
            <person name="Kim S."/>
            <person name="Choi T."/>
            <person name="Kim D."/>
            <person name="Ryu S."/>
            <person name="Kim W."/>
        </authorList>
    </citation>
    <scope>NUCLEOTIDE SEQUENCE [LARGE SCALE GENOMIC DNA]</scope>
    <source>
        <tissue evidence="2">Muscle</tissue>
    </source>
</reference>
<accession>A0A5B7FUQ2</accession>